<organism evidence="2 3">
    <name type="scientific">Beauveria brongniartii RCEF 3172</name>
    <dbReference type="NCBI Taxonomy" id="1081107"/>
    <lineage>
        <taxon>Eukaryota</taxon>
        <taxon>Fungi</taxon>
        <taxon>Dikarya</taxon>
        <taxon>Ascomycota</taxon>
        <taxon>Pezizomycotina</taxon>
        <taxon>Sordariomycetes</taxon>
        <taxon>Hypocreomycetidae</taxon>
        <taxon>Hypocreales</taxon>
        <taxon>Cordycipitaceae</taxon>
        <taxon>Beauveria</taxon>
        <taxon>Beauveria brongniartii</taxon>
    </lineage>
</organism>
<accession>A0A166S179</accession>
<feature type="compositionally biased region" description="Low complexity" evidence="1">
    <location>
        <begin position="9"/>
        <end position="30"/>
    </location>
</feature>
<feature type="compositionally biased region" description="Pro residues" evidence="1">
    <location>
        <begin position="253"/>
        <end position="262"/>
    </location>
</feature>
<name>A0A166S179_9HYPO</name>
<sequence>MPPNTVDLTGSSGTTPATQTTTPTTQTTTPTDVLEGADLAAAEECRQVLRQRVIDRIEWDPRGGTSDASRTERLEGIYNLVAEVSALKTIPKLGKRQRDTLDPVGQALYNAAGDVWPFFTINDILWWLHCGVYFLYGTNSEKGAQMAGVAIVRHYNRDLKKLRPLPIALRLIMKRIWGFDIYQIQAVSCFETVDDRARLDAIVHQGNHVWDAVRVQARATRRQNAAAGPASTVAATGPVVASTTTTAVSTVMPPLPPRPSPLPTTGQSTETTAPATAPATQNTTTTENVDDGAVSLRPDGATKIKDTGREYLTISDSDEEMPVANTQIKTELGETGDGRTLRPSVSVDMLGGGGSAATTSGRQVEAPVGGGQDADTGAARAWMSRHFVGPPNHMYGRPTAEERETLRRLFAEERPGWVDETRQWLRDAGYTHAHQNAHMATSFLVWFALRIHTTKSEAERRVWVLRRQVLGDLGLPWDVVGELAAILEMGDVRSERRLSFDNWMYNVQYAEEPRRRDAA</sequence>
<feature type="region of interest" description="Disordered" evidence="1">
    <location>
        <begin position="245"/>
        <end position="302"/>
    </location>
</feature>
<proteinExistence type="predicted"/>
<feature type="region of interest" description="Disordered" evidence="1">
    <location>
        <begin position="1"/>
        <end position="30"/>
    </location>
</feature>
<reference evidence="2 3" key="1">
    <citation type="journal article" date="2016" name="Genome Biol. Evol.">
        <title>Divergent and convergent evolution of fungal pathogenicity.</title>
        <authorList>
            <person name="Shang Y."/>
            <person name="Xiao G."/>
            <person name="Zheng P."/>
            <person name="Cen K."/>
            <person name="Zhan S."/>
            <person name="Wang C."/>
        </authorList>
    </citation>
    <scope>NUCLEOTIDE SEQUENCE [LARGE SCALE GENOMIC DNA]</scope>
    <source>
        <strain evidence="2 3">RCEF 3172</strain>
    </source>
</reference>
<keyword evidence="3" id="KW-1185">Reference proteome</keyword>
<dbReference type="Proteomes" id="UP000076863">
    <property type="component" value="Unassembled WGS sequence"/>
</dbReference>
<evidence type="ECO:0000256" key="1">
    <source>
        <dbReference type="SAM" id="MobiDB-lite"/>
    </source>
</evidence>
<feature type="region of interest" description="Disordered" evidence="1">
    <location>
        <begin position="352"/>
        <end position="372"/>
    </location>
</feature>
<protein>
    <submittedName>
        <fullName evidence="2">Uncharacterized protein</fullName>
    </submittedName>
</protein>
<comment type="caution">
    <text evidence="2">The sequence shown here is derived from an EMBL/GenBank/DDBJ whole genome shotgun (WGS) entry which is preliminary data.</text>
</comment>
<dbReference type="EMBL" id="AZHA01000041">
    <property type="protein sequence ID" value="OAA35635.1"/>
    <property type="molecule type" value="Genomic_DNA"/>
</dbReference>
<evidence type="ECO:0000313" key="2">
    <source>
        <dbReference type="EMBL" id="OAA35635.1"/>
    </source>
</evidence>
<dbReference type="AlphaFoldDB" id="A0A166S179"/>
<evidence type="ECO:0000313" key="3">
    <source>
        <dbReference type="Proteomes" id="UP000076863"/>
    </source>
</evidence>
<feature type="compositionally biased region" description="Low complexity" evidence="1">
    <location>
        <begin position="269"/>
        <end position="287"/>
    </location>
</feature>
<gene>
    <name evidence="2" type="ORF">BBO_08664</name>
</gene>